<dbReference type="InterPro" id="IPR014543">
    <property type="entry name" value="UCP028291"/>
</dbReference>
<evidence type="ECO:0000313" key="2">
    <source>
        <dbReference type="Proteomes" id="UP000277007"/>
    </source>
</evidence>
<comment type="caution">
    <text evidence="1">The sequence shown here is derived from an EMBL/GenBank/DDBJ whole genome shotgun (WGS) entry which is preliminary data.</text>
</comment>
<keyword evidence="2" id="KW-1185">Reference proteome</keyword>
<dbReference type="Gene3D" id="3.30.310.50">
    <property type="entry name" value="Alpha-D-phosphohexomutase, C-terminal domain"/>
    <property type="match status" value="1"/>
</dbReference>
<dbReference type="EMBL" id="RXMA01000020">
    <property type="protein sequence ID" value="RTR17198.1"/>
    <property type="molecule type" value="Genomic_DNA"/>
</dbReference>
<organism evidence="1 2">
    <name type="scientific">Azospirillum griseum</name>
    <dbReference type="NCBI Taxonomy" id="2496639"/>
    <lineage>
        <taxon>Bacteria</taxon>
        <taxon>Pseudomonadati</taxon>
        <taxon>Pseudomonadota</taxon>
        <taxon>Alphaproteobacteria</taxon>
        <taxon>Rhodospirillales</taxon>
        <taxon>Azospirillaceae</taxon>
        <taxon>Azospirillum</taxon>
    </lineage>
</organism>
<dbReference type="AlphaFoldDB" id="A0A3S0KW52"/>
<gene>
    <name evidence="1" type="ORF">EJ903_18435</name>
</gene>
<dbReference type="RefSeq" id="WP_126618182.1">
    <property type="nucleotide sequence ID" value="NZ_JBHUCY010000056.1"/>
</dbReference>
<proteinExistence type="predicted"/>
<dbReference type="Proteomes" id="UP000277007">
    <property type="component" value="Unassembled WGS sequence"/>
</dbReference>
<evidence type="ECO:0000313" key="1">
    <source>
        <dbReference type="EMBL" id="RTR17198.1"/>
    </source>
</evidence>
<accession>A0A3S0KW52</accession>
<dbReference type="PIRSF" id="PIRSF028291">
    <property type="entry name" value="UCP028291"/>
    <property type="match status" value="1"/>
</dbReference>
<sequence length="96" mass="10700">MAQSTTRVATTNAQRYLTQLCKHWGHKFAVTHGDGRGEIPFGEDRFCRLAADADGLDITVEAPADTLPRLQGVVFDHLKRFAFREELGEPVWTVSA</sequence>
<reference evidence="1 2" key="1">
    <citation type="submission" date="2018-12" db="EMBL/GenBank/DDBJ databases">
        <authorList>
            <person name="Yang Y."/>
        </authorList>
    </citation>
    <scope>NUCLEOTIDE SEQUENCE [LARGE SCALE GENOMIC DNA]</scope>
    <source>
        <strain evidence="1 2">L-25-5w-1</strain>
    </source>
</reference>
<dbReference type="OrthoDB" id="9806511at2"/>
<name>A0A3S0KW52_9PROT</name>
<protein>
    <submittedName>
        <fullName evidence="1">DUF2218 domain-containing protein</fullName>
    </submittedName>
</protein>
<dbReference type="Pfam" id="PF09981">
    <property type="entry name" value="DUF2218"/>
    <property type="match status" value="1"/>
</dbReference>